<evidence type="ECO:0000313" key="9">
    <source>
        <dbReference type="Proteomes" id="UP000030635"/>
    </source>
</evidence>
<dbReference type="Proteomes" id="UP000030635">
    <property type="component" value="Chromosome"/>
</dbReference>
<protein>
    <recommendedName>
        <fullName evidence="7">Endolytic murein transglycosylase</fullName>
        <ecNumber evidence="7">4.2.2.29</ecNumber>
    </recommendedName>
    <alternativeName>
        <fullName evidence="7">Peptidoglycan lytic transglycosylase</fullName>
    </alternativeName>
    <alternativeName>
        <fullName evidence="7">Peptidoglycan polymerization terminase</fullName>
    </alternativeName>
</protein>
<organism evidence="8 9">
    <name type="scientific">Clostridium baratii str. Sullivan</name>
    <dbReference type="NCBI Taxonomy" id="1415775"/>
    <lineage>
        <taxon>Bacteria</taxon>
        <taxon>Bacillati</taxon>
        <taxon>Bacillota</taxon>
        <taxon>Clostridia</taxon>
        <taxon>Eubacteriales</taxon>
        <taxon>Clostridiaceae</taxon>
        <taxon>Clostridium</taxon>
    </lineage>
</organism>
<evidence type="ECO:0000256" key="5">
    <source>
        <dbReference type="ARBA" id="ARBA00023239"/>
    </source>
</evidence>
<dbReference type="PANTHER" id="PTHR30518">
    <property type="entry name" value="ENDOLYTIC MUREIN TRANSGLYCOSYLASE"/>
    <property type="match status" value="1"/>
</dbReference>
<evidence type="ECO:0000256" key="3">
    <source>
        <dbReference type="ARBA" id="ARBA00022989"/>
    </source>
</evidence>
<feature type="transmembrane region" description="Helical" evidence="7">
    <location>
        <begin position="7"/>
        <end position="26"/>
    </location>
</feature>
<keyword evidence="4 7" id="KW-0472">Membrane</keyword>
<evidence type="ECO:0000256" key="4">
    <source>
        <dbReference type="ARBA" id="ARBA00023136"/>
    </source>
</evidence>
<keyword evidence="2 7" id="KW-0812">Transmembrane</keyword>
<dbReference type="HOGENOM" id="CLU_025574_2_2_9"/>
<dbReference type="OrthoDB" id="9814591at2"/>
<evidence type="ECO:0000256" key="7">
    <source>
        <dbReference type="HAMAP-Rule" id="MF_02065"/>
    </source>
</evidence>
<comment type="catalytic activity">
    <reaction evidence="7">
        <text>a peptidoglycan chain = a peptidoglycan chain with N-acetyl-1,6-anhydromuramyl-[peptide] at the reducing end + a peptidoglycan chain with N-acetylglucosamine at the non-reducing end.</text>
        <dbReference type="EC" id="4.2.2.29"/>
    </reaction>
</comment>
<evidence type="ECO:0000256" key="6">
    <source>
        <dbReference type="ARBA" id="ARBA00023316"/>
    </source>
</evidence>
<accession>A0A0A7FUP1</accession>
<dbReference type="GO" id="GO:0008932">
    <property type="term" value="F:lytic endotransglycosylase activity"/>
    <property type="evidence" value="ECO:0007669"/>
    <property type="project" value="UniProtKB-UniRule"/>
</dbReference>
<dbReference type="Pfam" id="PF02618">
    <property type="entry name" value="YceG"/>
    <property type="match status" value="1"/>
</dbReference>
<keyword evidence="3 7" id="KW-1133">Transmembrane helix</keyword>
<dbReference type="KEGG" id="cbv:U729_2561"/>
<dbReference type="InterPro" id="IPR003770">
    <property type="entry name" value="MLTG-like"/>
</dbReference>
<keyword evidence="9" id="KW-1185">Reference proteome</keyword>
<dbReference type="CDD" id="cd08010">
    <property type="entry name" value="MltG_like"/>
    <property type="match status" value="1"/>
</dbReference>
<proteinExistence type="inferred from homology"/>
<comment type="function">
    <text evidence="7">Functions as a peptidoglycan terminase that cleaves nascent peptidoglycan strands endolytically to terminate their elongation.</text>
</comment>
<reference evidence="8 9" key="1">
    <citation type="journal article" date="2015" name="Infect. Genet. Evol.">
        <title>Genomic sequences of six botulinum neurotoxin-producing strains representing three clostridial species illustrate the mobility and diversity of botulinum neurotoxin genes.</title>
        <authorList>
            <person name="Smith T.J."/>
            <person name="Hill K.K."/>
            <person name="Xie G."/>
            <person name="Foley B.T."/>
            <person name="Williamson C.H."/>
            <person name="Foster J.T."/>
            <person name="Johnson S.L."/>
            <person name="Chertkov O."/>
            <person name="Teshima H."/>
            <person name="Gibbons H.S."/>
            <person name="Johnsky L.A."/>
            <person name="Karavis M.A."/>
            <person name="Smith L.A."/>
        </authorList>
    </citation>
    <scope>NUCLEOTIDE SEQUENCE [LARGE SCALE GENOMIC DNA]</scope>
    <source>
        <strain evidence="8">Sullivan</strain>
    </source>
</reference>
<dbReference type="EMBL" id="CP006905">
    <property type="protein sequence ID" value="AIY82675.1"/>
    <property type="molecule type" value="Genomic_DNA"/>
</dbReference>
<dbReference type="PANTHER" id="PTHR30518:SF2">
    <property type="entry name" value="ENDOLYTIC MUREIN TRANSGLYCOSYLASE"/>
    <property type="match status" value="1"/>
</dbReference>
<dbReference type="RefSeq" id="WP_039315668.1">
    <property type="nucleotide sequence ID" value="NZ_CP006905.1"/>
</dbReference>
<keyword evidence="1 7" id="KW-1003">Cell membrane</keyword>
<dbReference type="HAMAP" id="MF_02065">
    <property type="entry name" value="MltG"/>
    <property type="match status" value="1"/>
</dbReference>
<evidence type="ECO:0000256" key="2">
    <source>
        <dbReference type="ARBA" id="ARBA00022692"/>
    </source>
</evidence>
<feature type="site" description="Important for catalytic activity" evidence="7">
    <location>
        <position position="221"/>
    </location>
</feature>
<dbReference type="Gene3D" id="3.30.1490.480">
    <property type="entry name" value="Endolytic murein transglycosylase"/>
    <property type="match status" value="2"/>
</dbReference>
<keyword evidence="5 7" id="KW-0456">Lyase</keyword>
<evidence type="ECO:0000256" key="1">
    <source>
        <dbReference type="ARBA" id="ARBA00022475"/>
    </source>
</evidence>
<name>A0A0A7FUP1_9CLOT</name>
<dbReference type="GO" id="GO:0005886">
    <property type="term" value="C:plasma membrane"/>
    <property type="evidence" value="ECO:0007669"/>
    <property type="project" value="UniProtKB-SubCell"/>
</dbReference>
<dbReference type="AlphaFoldDB" id="A0A0A7FUP1"/>
<dbReference type="eggNOG" id="COG1559">
    <property type="taxonomic scope" value="Bacteria"/>
</dbReference>
<dbReference type="STRING" id="1561.NPD11_472"/>
<dbReference type="EC" id="4.2.2.29" evidence="7"/>
<sequence>MGRAKKFWVILIVVLIVIIGGTFFMYNKTVSHPIKSNDETITINVKEGEGFYSLLNELKTQNVIKNEFFIKMYLKINNITPKVSEGTYKVSSNTDLNNLIKTLEKENSIKVVIPEGYNVSQIGDVLEKSGLFTKEAFINATKEYKLPSFIKKNDKVRNPLEGFLFPDTYSFKEGSTPDEVIKTMLNQFENVMKEVENETGVKIPEDKIYEVVTKASVIEKEARTDGDRPIISSVIDNRLKKGMPLQIDATVIYALGKHVDVVSLKDLKVDSPYNTYKHKGLPIGPICNPGKPSLIAAIKPDKTDYLFYLLVPGTDNHDFTASGDEFNKLREKYGYNK</sequence>
<keyword evidence="6 7" id="KW-0961">Cell wall biogenesis/degradation</keyword>
<dbReference type="NCBIfam" id="TIGR00247">
    <property type="entry name" value="endolytic transglycosylase MltG"/>
    <property type="match status" value="1"/>
</dbReference>
<gene>
    <name evidence="7" type="primary">mltG</name>
    <name evidence="8" type="ORF">U729_2561</name>
</gene>
<evidence type="ECO:0000313" key="8">
    <source>
        <dbReference type="EMBL" id="AIY82675.1"/>
    </source>
</evidence>
<comment type="similarity">
    <text evidence="7">Belongs to the transglycosylase MltG family.</text>
</comment>
<dbReference type="GO" id="GO:0071555">
    <property type="term" value="P:cell wall organization"/>
    <property type="evidence" value="ECO:0007669"/>
    <property type="project" value="UniProtKB-KW"/>
</dbReference>
<comment type="subcellular location">
    <subcellularLocation>
        <location evidence="7">Cell membrane</location>
        <topology evidence="7">Single-pass membrane protein</topology>
    </subcellularLocation>
</comment>
<dbReference type="GO" id="GO:0009252">
    <property type="term" value="P:peptidoglycan biosynthetic process"/>
    <property type="evidence" value="ECO:0007669"/>
    <property type="project" value="UniProtKB-UniRule"/>
</dbReference>